<dbReference type="GO" id="GO:0005524">
    <property type="term" value="F:ATP binding"/>
    <property type="evidence" value="ECO:0007669"/>
    <property type="project" value="UniProtKB-KW"/>
</dbReference>
<evidence type="ECO:0000256" key="3">
    <source>
        <dbReference type="ARBA" id="ARBA00022840"/>
    </source>
</evidence>
<evidence type="ECO:0000313" key="5">
    <source>
        <dbReference type="EMBL" id="CAG7824890.1"/>
    </source>
</evidence>
<dbReference type="Pfam" id="PF00012">
    <property type="entry name" value="HSP70"/>
    <property type="match status" value="1"/>
</dbReference>
<proteinExistence type="inferred from homology"/>
<reference evidence="5" key="1">
    <citation type="submission" date="2021-06" db="EMBL/GenBank/DDBJ databases">
        <authorList>
            <person name="Hodson N. C."/>
            <person name="Mongue J. A."/>
            <person name="Jaron S. K."/>
        </authorList>
    </citation>
    <scope>NUCLEOTIDE SEQUENCE</scope>
</reference>
<feature type="compositionally biased region" description="Basic and acidic residues" evidence="4">
    <location>
        <begin position="76"/>
        <end position="87"/>
    </location>
</feature>
<feature type="region of interest" description="Disordered" evidence="4">
    <location>
        <begin position="55"/>
        <end position="158"/>
    </location>
</feature>
<dbReference type="EMBL" id="CAJVCH010534347">
    <property type="protein sequence ID" value="CAG7824890.1"/>
    <property type="molecule type" value="Genomic_DNA"/>
</dbReference>
<evidence type="ECO:0000313" key="6">
    <source>
        <dbReference type="Proteomes" id="UP000708208"/>
    </source>
</evidence>
<keyword evidence="3" id="KW-0067">ATP-binding</keyword>
<dbReference type="InterPro" id="IPR013126">
    <property type="entry name" value="Hsp_70_fam"/>
</dbReference>
<evidence type="ECO:0000256" key="1">
    <source>
        <dbReference type="ARBA" id="ARBA00007381"/>
    </source>
</evidence>
<feature type="region of interest" description="Disordered" evidence="4">
    <location>
        <begin position="177"/>
        <end position="216"/>
    </location>
</feature>
<protein>
    <submittedName>
        <fullName evidence="5">Uncharacterized protein</fullName>
    </submittedName>
</protein>
<keyword evidence="2" id="KW-0547">Nucleotide-binding</keyword>
<name>A0A8J2L3Y7_9HEXA</name>
<feature type="compositionally biased region" description="Polar residues" evidence="4">
    <location>
        <begin position="183"/>
        <end position="210"/>
    </location>
</feature>
<sequence length="861" mass="96274">MNNSNFNLKESDFKDSGQLKIVTHLFIRRFQSNLIKQINELVRIRRIHTLSMEEATKAMERRNSPPRNKGQRLRPRQHEEGCPKRDASSAPPVLKSPSRKQVPFLLKRENKNTKQKSNLPWAFSSSTIDVRRQSSAPPEFSTRSVSSTKPSSSSMRSANSISNIFSDFGREMQRKFASRPKSVDQTHFSTARGSVSMESRNSITSGRNSFGISRGMSSTSRSISTLNILDIDEIPADIPAPITTHPAPTSKQALGMYLNADEITIGTIPEGTTKPEVLIQTKAVIAFLEDKISVGKNAPTAASFSAYDLIKSAPKTKHSFKWGSDYFTFSSEEILAIFFEKLIEDMQALKEVSAAVDSIVLTFEFFVTSLEKERVKQSVKIAGVHSVRVLSSTVTTAVTYAHDMGYYKTNVKASKLFIVVHPSANSFSMAVVQVSPHCISTKCCIGSENLDECKEDTFISGHAQMFSDGNASLTPEQEASVWLAYEGAVQQLLKGIPESKISTIVGVTGPRNEFQLNHILERIFGDKEMNIRNSEGPLFGACIVAESKLLPKDIQVHDASRTNLLLMSGSKKWRLDCKNRKYVPGNVFTLDIPVPAQGTSLILCEEFSRGKLSDPVGQYKISASMQPLMKNYDILVRCFVSVDQDGVYSLGPHFSKEIAVKTFIRTDALTGDISLEIRRLKVSYDNANYLRRSELTRQEAVEEAVQDEPRDEIRIWASDAERLYIDTLTRFNFQGKSPEELKEEHEKAKTETLRRFKTNCEENGVDPNNWMSEVETKLEAVFQDVRDFLTNSKNKFKDWLNKKFPKSKANPATESGEGLGEGSEEASGVTDDMILFKTNDSSLDTDKDGNNNPCENDYDVL</sequence>
<dbReference type="Proteomes" id="UP000708208">
    <property type="component" value="Unassembled WGS sequence"/>
</dbReference>
<evidence type="ECO:0000256" key="4">
    <source>
        <dbReference type="SAM" id="MobiDB-lite"/>
    </source>
</evidence>
<dbReference type="GO" id="GO:0140662">
    <property type="term" value="F:ATP-dependent protein folding chaperone"/>
    <property type="evidence" value="ECO:0007669"/>
    <property type="project" value="InterPro"/>
</dbReference>
<gene>
    <name evidence="5" type="ORF">AFUS01_LOCUS35025</name>
</gene>
<evidence type="ECO:0000256" key="2">
    <source>
        <dbReference type="ARBA" id="ARBA00022741"/>
    </source>
</evidence>
<comment type="caution">
    <text evidence="5">The sequence shown here is derived from an EMBL/GenBank/DDBJ whole genome shotgun (WGS) entry which is preliminary data.</text>
</comment>
<organism evidence="5 6">
    <name type="scientific">Allacma fusca</name>
    <dbReference type="NCBI Taxonomy" id="39272"/>
    <lineage>
        <taxon>Eukaryota</taxon>
        <taxon>Metazoa</taxon>
        <taxon>Ecdysozoa</taxon>
        <taxon>Arthropoda</taxon>
        <taxon>Hexapoda</taxon>
        <taxon>Collembola</taxon>
        <taxon>Symphypleona</taxon>
        <taxon>Sminthuridae</taxon>
        <taxon>Allacma</taxon>
    </lineage>
</organism>
<comment type="similarity">
    <text evidence="1">Belongs to the heat shock protein 70 family.</text>
</comment>
<feature type="compositionally biased region" description="Low complexity" evidence="4">
    <location>
        <begin position="141"/>
        <end position="158"/>
    </location>
</feature>
<dbReference type="AlphaFoldDB" id="A0A8J2L3Y7"/>
<accession>A0A8J2L3Y7</accession>
<feature type="compositionally biased region" description="Polar residues" evidence="4">
    <location>
        <begin position="115"/>
        <end position="136"/>
    </location>
</feature>
<keyword evidence="6" id="KW-1185">Reference proteome</keyword>
<feature type="region of interest" description="Disordered" evidence="4">
    <location>
        <begin position="806"/>
        <end position="861"/>
    </location>
</feature>